<dbReference type="Proteomes" id="UP000500779">
    <property type="component" value="Segment"/>
</dbReference>
<evidence type="ECO:0000313" key="3">
    <source>
        <dbReference type="Proteomes" id="UP000500779"/>
    </source>
</evidence>
<name>A0A6G9LJV9_9CAUD</name>
<protein>
    <submittedName>
        <fullName evidence="2">Uncharacterized protein</fullName>
    </submittedName>
</protein>
<keyword evidence="1" id="KW-0175">Coiled coil</keyword>
<dbReference type="EMBL" id="MT118303">
    <property type="protein sequence ID" value="QIQ65920.1"/>
    <property type="molecule type" value="Genomic_DNA"/>
</dbReference>
<proteinExistence type="predicted"/>
<accession>A0A6G9LJV9</accession>
<reference evidence="2 3" key="1">
    <citation type="submission" date="2020-02" db="EMBL/GenBank/DDBJ databases">
        <title>Pseudomonas aeruginosa Phage Cocktails: Rational Design and Efficacy against Mouse Wound and Septic Infections.</title>
        <authorList>
            <person name="Jacobs A.C."/>
            <person name="Freyberger H.R."/>
            <person name="Farlow J."/>
            <person name="Watters C.M."/>
            <person name="He Y."/>
            <person name="Ward A.M."/>
            <person name="Engeman E.T."/>
            <person name="Alamneh Y.A."/>
            <person name="Sergueev K.V."/>
            <person name="Simons M.P."/>
            <person name="Tyner S.D."/>
            <person name="Nikolich M.P."/>
            <person name="Filippov A."/>
        </authorList>
    </citation>
    <scope>NUCLEOTIDE SEQUENCE [LARGE SCALE GENOMIC DNA]</scope>
</reference>
<sequence length="468" mass="52095">MNNKPTLNHHHQTALLYLYNNPNQPPFTGPNNKALNELRQMGYVKAQEFENWAGTGRIRAEWMLTKAGIDFVENEILRKCAACTGIGQTLLRGKCTICNGSGQVWISDEPQRHFEDCPQCAPKFEKTDANRLAEQLETIARLEKELEESEKRGSELAASYCDGVVGDEYGHTYCRYRVERDAVLARPSTAIATAPTYQFQSREIGESDWTPCDFSRYLYCSKSPEMDTRVVEVTSQTSPSQAEQVEAERPAVVGYRSVESGMVYEQDYGLKDPEALTTVAECDSIVGELRAERDAALARVAELEGKLTDWVHEGFRLNEALAMARDAASKGDAARHAAGGMEMEIHELKTKLAELEKQEPVAWGAFHFGGKLDGKLYAQCETEAQIEAYILDIHRSSDSLTLRKGALYGAPVAQAQRSMPEDYALIPVRETEAMHDAVMALLYNGVARTDTQKLLDAYINAATNKESV</sequence>
<gene>
    <name evidence="2" type="ORF">39_00062</name>
</gene>
<evidence type="ECO:0000256" key="1">
    <source>
        <dbReference type="SAM" id="Coils"/>
    </source>
</evidence>
<dbReference type="SUPFAM" id="SSF57938">
    <property type="entry name" value="DnaJ/Hsp40 cysteine-rich domain"/>
    <property type="match status" value="1"/>
</dbReference>
<evidence type="ECO:0000313" key="2">
    <source>
        <dbReference type="EMBL" id="QIQ65920.1"/>
    </source>
</evidence>
<dbReference type="InterPro" id="IPR036410">
    <property type="entry name" value="HSP_DnaJ_Cys-rich_dom_sf"/>
</dbReference>
<feature type="coiled-coil region" evidence="1">
    <location>
        <begin position="129"/>
        <end position="159"/>
    </location>
</feature>
<organism evidence="2 3">
    <name type="scientific">Pseudomonas phage Epa39</name>
    <dbReference type="NCBI Taxonomy" id="2719196"/>
    <lineage>
        <taxon>Viruses</taxon>
        <taxon>Duplodnaviria</taxon>
        <taxon>Heunggongvirae</taxon>
        <taxon>Uroviricota</taxon>
        <taxon>Caudoviricetes</taxon>
        <taxon>Lindbergviridae</taxon>
        <taxon>Pbunavirus</taxon>
        <taxon>Pbunavirus EPa61</taxon>
    </lineage>
</organism>